<organism evidence="2 3">
    <name type="scientific">Corynascus novoguineensis</name>
    <dbReference type="NCBI Taxonomy" id="1126955"/>
    <lineage>
        <taxon>Eukaryota</taxon>
        <taxon>Fungi</taxon>
        <taxon>Dikarya</taxon>
        <taxon>Ascomycota</taxon>
        <taxon>Pezizomycotina</taxon>
        <taxon>Sordariomycetes</taxon>
        <taxon>Sordariomycetidae</taxon>
        <taxon>Sordariales</taxon>
        <taxon>Chaetomiaceae</taxon>
        <taxon>Corynascus</taxon>
    </lineage>
</organism>
<dbReference type="EMBL" id="MU857604">
    <property type="protein sequence ID" value="KAK4251737.1"/>
    <property type="molecule type" value="Genomic_DNA"/>
</dbReference>
<keyword evidence="3" id="KW-1185">Reference proteome</keyword>
<accession>A0AAN7D2T1</accession>
<evidence type="ECO:0000313" key="2">
    <source>
        <dbReference type="EMBL" id="KAK4251737.1"/>
    </source>
</evidence>
<dbReference type="AlphaFoldDB" id="A0AAN7D2T1"/>
<reference evidence="2" key="2">
    <citation type="submission" date="2023-05" db="EMBL/GenBank/DDBJ databases">
        <authorList>
            <consortium name="Lawrence Berkeley National Laboratory"/>
            <person name="Steindorff A."/>
            <person name="Hensen N."/>
            <person name="Bonometti L."/>
            <person name="Westerberg I."/>
            <person name="Brannstrom I.O."/>
            <person name="Guillou S."/>
            <person name="Cros-Aarteil S."/>
            <person name="Calhoun S."/>
            <person name="Haridas S."/>
            <person name="Kuo A."/>
            <person name="Mondo S."/>
            <person name="Pangilinan J."/>
            <person name="Riley R."/>
            <person name="Labutti K."/>
            <person name="Andreopoulos B."/>
            <person name="Lipzen A."/>
            <person name="Chen C."/>
            <person name="Yanf M."/>
            <person name="Daum C."/>
            <person name="Ng V."/>
            <person name="Clum A."/>
            <person name="Ohm R."/>
            <person name="Martin F."/>
            <person name="Silar P."/>
            <person name="Natvig D."/>
            <person name="Lalanne C."/>
            <person name="Gautier V."/>
            <person name="Ament-Velasquez S.L."/>
            <person name="Kruys A."/>
            <person name="Hutchinson M.I."/>
            <person name="Powell A.J."/>
            <person name="Barry K."/>
            <person name="Miller A.N."/>
            <person name="Grigoriev I.V."/>
            <person name="Debuchy R."/>
            <person name="Gladieux P."/>
            <person name="Thoren M.H."/>
            <person name="Johannesson H."/>
        </authorList>
    </citation>
    <scope>NUCLEOTIDE SEQUENCE</scope>
    <source>
        <strain evidence="2">CBS 359.72</strain>
    </source>
</reference>
<gene>
    <name evidence="2" type="ORF">C7999DRAFT_37458</name>
</gene>
<feature type="compositionally biased region" description="Low complexity" evidence="1">
    <location>
        <begin position="23"/>
        <end position="32"/>
    </location>
</feature>
<dbReference type="InterPro" id="IPR022025">
    <property type="entry name" value="Amidoligase_2"/>
</dbReference>
<proteinExistence type="predicted"/>
<sequence>MALSFGVEIELLVCPRGTPSLSPLAPASASSLQTMRPSKHEPKTDNMPEIPRYWRVELVSRVLSTTTDWQNELQAVFEVLHDECKVRLTTGCSMHVHVSPYDGRYTAGQLQKICKALCYFDNAITKVMPAERKDNPWATSNKLKRAYTLVPAHSWAYIFKLLDKTTPKHVHGMLSGGWRWRSRYCSWNFENVTEACGTIEFRRPPGADSPDSSIHWAAFTLGFVARALATDWAPYASLKTVGSVADLERFILGGISTLGPTMNGALGWRIVEDTSPPTVLTAEELGAIERKKKNKDRVKSPFVEKVSGKCWARIWQGR</sequence>
<evidence type="ECO:0000313" key="3">
    <source>
        <dbReference type="Proteomes" id="UP001303647"/>
    </source>
</evidence>
<comment type="caution">
    <text evidence="2">The sequence shown here is derived from an EMBL/GenBank/DDBJ whole genome shotgun (WGS) entry which is preliminary data.</text>
</comment>
<evidence type="ECO:0000256" key="1">
    <source>
        <dbReference type="SAM" id="MobiDB-lite"/>
    </source>
</evidence>
<dbReference type="PANTHER" id="PTHR36847:SF1">
    <property type="entry name" value="AMIDOLIGASE ENZYME"/>
    <property type="match status" value="1"/>
</dbReference>
<dbReference type="Proteomes" id="UP001303647">
    <property type="component" value="Unassembled WGS sequence"/>
</dbReference>
<dbReference type="PANTHER" id="PTHR36847">
    <property type="entry name" value="AMIDOLIGASE ENZYME"/>
    <property type="match status" value="1"/>
</dbReference>
<protein>
    <submittedName>
        <fullName evidence="2">Amidoligase enzyme-domain-containing protein</fullName>
    </submittedName>
</protein>
<feature type="region of interest" description="Disordered" evidence="1">
    <location>
        <begin position="23"/>
        <end position="47"/>
    </location>
</feature>
<dbReference type="Pfam" id="PF12224">
    <property type="entry name" value="Amidoligase_2"/>
    <property type="match status" value="1"/>
</dbReference>
<reference evidence="2" key="1">
    <citation type="journal article" date="2023" name="Mol. Phylogenet. Evol.">
        <title>Genome-scale phylogeny and comparative genomics of the fungal order Sordariales.</title>
        <authorList>
            <person name="Hensen N."/>
            <person name="Bonometti L."/>
            <person name="Westerberg I."/>
            <person name="Brannstrom I.O."/>
            <person name="Guillou S."/>
            <person name="Cros-Aarteil S."/>
            <person name="Calhoun S."/>
            <person name="Haridas S."/>
            <person name="Kuo A."/>
            <person name="Mondo S."/>
            <person name="Pangilinan J."/>
            <person name="Riley R."/>
            <person name="LaButti K."/>
            <person name="Andreopoulos B."/>
            <person name="Lipzen A."/>
            <person name="Chen C."/>
            <person name="Yan M."/>
            <person name="Daum C."/>
            <person name="Ng V."/>
            <person name="Clum A."/>
            <person name="Steindorff A."/>
            <person name="Ohm R.A."/>
            <person name="Martin F."/>
            <person name="Silar P."/>
            <person name="Natvig D.O."/>
            <person name="Lalanne C."/>
            <person name="Gautier V."/>
            <person name="Ament-Velasquez S.L."/>
            <person name="Kruys A."/>
            <person name="Hutchinson M.I."/>
            <person name="Powell A.J."/>
            <person name="Barry K."/>
            <person name="Miller A.N."/>
            <person name="Grigoriev I.V."/>
            <person name="Debuchy R."/>
            <person name="Gladieux P."/>
            <person name="Hiltunen Thoren M."/>
            <person name="Johannesson H."/>
        </authorList>
    </citation>
    <scope>NUCLEOTIDE SEQUENCE</scope>
    <source>
        <strain evidence="2">CBS 359.72</strain>
    </source>
</reference>
<name>A0AAN7D2T1_9PEZI</name>